<gene>
    <name evidence="2" type="ORF">ABAZ39_26420</name>
    <name evidence="3" type="ORF">FH063_002160</name>
</gene>
<evidence type="ECO:0000313" key="2">
    <source>
        <dbReference type="EMBL" id="AIB15427.1"/>
    </source>
</evidence>
<dbReference type="Proteomes" id="UP000325333">
    <property type="component" value="Unassembled WGS sequence"/>
</dbReference>
<dbReference type="Pfam" id="PF01814">
    <property type="entry name" value="Hemerythrin"/>
    <property type="match status" value="1"/>
</dbReference>
<accession>A0A5B0KS29</accession>
<sequence length="190" mass="21290">MTSFQKTSNMHTDSQTGQLLHDDHHRTIDLLNAFEAYLERTTEDDIPHLDADGRVLLATIGKELGQDLERHFILEEQWLFPPIAAAGAYEMTADLSTDHEALRPLVRRIARLCALALREGFDEESWPVFRHFGQQLIEGLVLHIQKEETALLSAVDAVLTPAQDVALARAYRHGDEVLGGTDERASSPQV</sequence>
<accession>A0A060DRQ5</accession>
<evidence type="ECO:0000313" key="4">
    <source>
        <dbReference type="Proteomes" id="UP000027186"/>
    </source>
</evidence>
<reference evidence="3 5" key="2">
    <citation type="submission" date="2019-07" db="EMBL/GenBank/DDBJ databases">
        <title>Genome sequencing of the stress-tolerant strain Azospirillum brasilense Az19.</title>
        <authorList>
            <person name="Maroniche G.A."/>
            <person name="Garcia J.E."/>
            <person name="Pagnussat L."/>
            <person name="Amenta M."/>
            <person name="Creus C.M."/>
        </authorList>
    </citation>
    <scope>NUCLEOTIDE SEQUENCE [LARGE SCALE GENOMIC DNA]</scope>
    <source>
        <strain evidence="3 5">Az19</strain>
    </source>
</reference>
<reference evidence="2 4" key="1">
    <citation type="journal article" date="2014" name="Genome Announc.">
        <title>Complete Genome Sequence of the Model Rhizosphere Strain Azospirillum brasilense Az39, Successfully Applied in Agriculture.</title>
        <authorList>
            <person name="Rivera D."/>
            <person name="Revale S."/>
            <person name="Molina R."/>
            <person name="Gualpa J."/>
            <person name="Puente M."/>
            <person name="Maroniche G."/>
            <person name="Paris G."/>
            <person name="Baker D."/>
            <person name="Clavijo B."/>
            <person name="McLay K."/>
            <person name="Spaepen S."/>
            <person name="Perticari A."/>
            <person name="Vazquez M."/>
            <person name="Wisniewski-Dye F."/>
            <person name="Watkins C."/>
            <person name="Martinez-Abarca F."/>
            <person name="Vanderleyden J."/>
            <person name="Cassan F."/>
        </authorList>
    </citation>
    <scope>NUCLEOTIDE SEQUENCE [LARGE SCALE GENOMIC DNA]</scope>
    <source>
        <strain evidence="2 4">Az39</strain>
        <plasmid evidence="2">AbAZ39_p2</plasmid>
    </source>
</reference>
<evidence type="ECO:0000313" key="3">
    <source>
        <dbReference type="EMBL" id="KAA1054258.1"/>
    </source>
</evidence>
<geneLocation type="plasmid" evidence="2 4">
    <name>AbAZ39_p2</name>
</geneLocation>
<keyword evidence="2" id="KW-0614">Plasmid</keyword>
<protein>
    <recommendedName>
        <fullName evidence="1">Hemerythrin-like domain-containing protein</fullName>
    </recommendedName>
</protein>
<dbReference type="Gene3D" id="1.20.120.520">
    <property type="entry name" value="nmb1532 protein domain like"/>
    <property type="match status" value="1"/>
</dbReference>
<dbReference type="InterPro" id="IPR012312">
    <property type="entry name" value="Hemerythrin-like"/>
</dbReference>
<organism evidence="2 4">
    <name type="scientific">Azospirillum argentinense</name>
    <dbReference type="NCBI Taxonomy" id="2970906"/>
    <lineage>
        <taxon>Bacteria</taxon>
        <taxon>Pseudomonadati</taxon>
        <taxon>Pseudomonadota</taxon>
        <taxon>Alphaproteobacteria</taxon>
        <taxon>Rhodospirillales</taxon>
        <taxon>Azospirillaceae</taxon>
        <taxon>Azospirillum</taxon>
    </lineage>
</organism>
<name>A0A060DRQ5_9PROT</name>
<dbReference type="AlphaFoldDB" id="A0A060DRQ5"/>
<evidence type="ECO:0000313" key="5">
    <source>
        <dbReference type="Proteomes" id="UP000325333"/>
    </source>
</evidence>
<feature type="domain" description="Hemerythrin-like" evidence="1">
    <location>
        <begin position="19"/>
        <end position="153"/>
    </location>
</feature>
<proteinExistence type="predicted"/>
<evidence type="ECO:0000259" key="1">
    <source>
        <dbReference type="Pfam" id="PF01814"/>
    </source>
</evidence>
<dbReference type="EMBL" id="CP007795">
    <property type="protein sequence ID" value="AIB15427.1"/>
    <property type="molecule type" value="Genomic_DNA"/>
</dbReference>
<dbReference type="KEGG" id="abq:ABAZ39_26420"/>
<dbReference type="EMBL" id="VEWN01000011">
    <property type="protein sequence ID" value="KAA1054258.1"/>
    <property type="molecule type" value="Genomic_DNA"/>
</dbReference>
<dbReference type="Proteomes" id="UP000027186">
    <property type="component" value="Plasmid AbAZ39_p2"/>
</dbReference>